<organism evidence="1 2">
    <name type="scientific">Gloeothece verrucosa (strain PCC 7822)</name>
    <name type="common">Cyanothece sp. (strain PCC 7822)</name>
    <dbReference type="NCBI Taxonomy" id="497965"/>
    <lineage>
        <taxon>Bacteria</taxon>
        <taxon>Bacillati</taxon>
        <taxon>Cyanobacteriota</taxon>
        <taxon>Cyanophyceae</taxon>
        <taxon>Oscillatoriophycideae</taxon>
        <taxon>Chroococcales</taxon>
        <taxon>Aphanothecaceae</taxon>
        <taxon>Gloeothece</taxon>
        <taxon>Gloeothece verrucosa</taxon>
    </lineage>
</organism>
<keyword evidence="2" id="KW-1185">Reference proteome</keyword>
<reference evidence="2" key="1">
    <citation type="journal article" date="2011" name="MBio">
        <title>Novel metabolic attributes of the genus Cyanothece, comprising a group of unicellular nitrogen-fixing Cyanobacteria.</title>
        <authorList>
            <person name="Bandyopadhyay A."/>
            <person name="Elvitigala T."/>
            <person name="Welsh E."/>
            <person name="Stockel J."/>
            <person name="Liberton M."/>
            <person name="Min H."/>
            <person name="Sherman L.A."/>
            <person name="Pakrasi H.B."/>
        </authorList>
    </citation>
    <scope>NUCLEOTIDE SEQUENCE [LARGE SCALE GENOMIC DNA]</scope>
    <source>
        <strain evidence="2">PCC 7822</strain>
        <plasmid evidence="2">Cy782203</plasmid>
    </source>
</reference>
<dbReference type="Proteomes" id="UP000008206">
    <property type="component" value="Plasmid Cy782203"/>
</dbReference>
<proteinExistence type="predicted"/>
<dbReference type="EMBL" id="CP002201">
    <property type="protein sequence ID" value="ADN18410.1"/>
    <property type="molecule type" value="Genomic_DNA"/>
</dbReference>
<dbReference type="RefSeq" id="WP_013325536.1">
    <property type="nucleotide sequence ID" value="NC_014502.1"/>
</dbReference>
<name>E0UN80_GLOV7</name>
<evidence type="ECO:0000313" key="2">
    <source>
        <dbReference type="Proteomes" id="UP000008206"/>
    </source>
</evidence>
<protein>
    <submittedName>
        <fullName evidence="1">Uncharacterized protein</fullName>
    </submittedName>
</protein>
<dbReference type="HOGENOM" id="CLU_1802927_0_0_3"/>
<gene>
    <name evidence="1" type="ordered locus">Cyan7822_6734</name>
</gene>
<keyword evidence="1" id="KW-0614">Plasmid</keyword>
<geneLocation type="plasmid" evidence="1 2">
    <name>Cy782203</name>
</geneLocation>
<dbReference type="AlphaFoldDB" id="E0UN80"/>
<evidence type="ECO:0000313" key="1">
    <source>
        <dbReference type="EMBL" id="ADN18410.1"/>
    </source>
</evidence>
<accession>E0UN80</accession>
<dbReference type="KEGG" id="cyj:Cyan7822_6734"/>
<sequence length="141" mass="16348">MNNPEYNPVGLDIYFPFLDLIKVSNFVSPYGQIVISGFSDNYTNIVLRLKNGSKREEIKSRLLSEAIAVFNFPHGKEDKLALYKFQTGIDLTSLLKKLEQVQTVEELKIIFEQYPSEDIDECWMIFDDNTLKRLNSLAQYL</sequence>